<accession>A0A0E9VHM5</accession>
<reference evidence="1" key="2">
    <citation type="journal article" date="2015" name="Fish Shellfish Immunol.">
        <title>Early steps in the European eel (Anguilla anguilla)-Vibrio vulnificus interaction in the gills: Role of the RtxA13 toxin.</title>
        <authorList>
            <person name="Callol A."/>
            <person name="Pajuelo D."/>
            <person name="Ebbesson L."/>
            <person name="Teles M."/>
            <person name="MacKenzie S."/>
            <person name="Amaro C."/>
        </authorList>
    </citation>
    <scope>NUCLEOTIDE SEQUENCE</scope>
</reference>
<name>A0A0E9VHM5_ANGAN</name>
<reference evidence="1" key="1">
    <citation type="submission" date="2014-11" db="EMBL/GenBank/DDBJ databases">
        <authorList>
            <person name="Amaro Gonzalez C."/>
        </authorList>
    </citation>
    <scope>NUCLEOTIDE SEQUENCE</scope>
</reference>
<dbReference type="EMBL" id="GBXM01031005">
    <property type="protein sequence ID" value="JAH77572.1"/>
    <property type="molecule type" value="Transcribed_RNA"/>
</dbReference>
<sequence>MVTLIKSYTSHMGNREAGHYSQGKIYWPY</sequence>
<evidence type="ECO:0000313" key="1">
    <source>
        <dbReference type="EMBL" id="JAH77572.1"/>
    </source>
</evidence>
<organism evidence="1">
    <name type="scientific">Anguilla anguilla</name>
    <name type="common">European freshwater eel</name>
    <name type="synonym">Muraena anguilla</name>
    <dbReference type="NCBI Taxonomy" id="7936"/>
    <lineage>
        <taxon>Eukaryota</taxon>
        <taxon>Metazoa</taxon>
        <taxon>Chordata</taxon>
        <taxon>Craniata</taxon>
        <taxon>Vertebrata</taxon>
        <taxon>Euteleostomi</taxon>
        <taxon>Actinopterygii</taxon>
        <taxon>Neopterygii</taxon>
        <taxon>Teleostei</taxon>
        <taxon>Anguilliformes</taxon>
        <taxon>Anguillidae</taxon>
        <taxon>Anguilla</taxon>
    </lineage>
</organism>
<dbReference type="AlphaFoldDB" id="A0A0E9VHM5"/>
<proteinExistence type="predicted"/>
<protein>
    <submittedName>
        <fullName evidence="1">Uncharacterized protein</fullName>
    </submittedName>
</protein>